<dbReference type="InterPro" id="IPR022138">
    <property type="entry name" value="DUF3670"/>
</dbReference>
<dbReference type="Gene3D" id="3.40.50.10810">
    <property type="entry name" value="Tandem AAA-ATPase domain"/>
    <property type="match status" value="1"/>
</dbReference>
<feature type="domain" description="Helicase ATP-binding" evidence="2">
    <location>
        <begin position="471"/>
        <end position="638"/>
    </location>
</feature>
<sequence length="942" mass="102512">MSVWRQTESALPPHIDDALRTKRFRHKVAFVDADGKRTFVTSATLGITSAVAFLDAFADADEPPGEVRYYRNLLTGVRAFVSSGAVAPAVVVVADEPLLRWQIIPTPVWRGWFAAVEHALSPALDANGGFAAVADFAAELVDHECRNRLRDIDTIGTPALRALLPDAVDDLPFPAGKASSAWSAWSGSAAASDSTLLLRLHEPESPADALTFDDPAFEPIETPERWRLQVCRRLVDGGIEAVVPHHLDPTELDSLTTDLAGAVKAWPQLADADHDPHNLDFLLPTPLTEELLTAGATILAEAGIQLLLPRTIATVRPTLAVRALPVGLSSAVNTMVGLDDVREFEWRLALGDSPDAALLSQSDLDELVHQQGSLVRIRGRWVTAENSALTRAAKFIAAQRTQASSDHPADLGELFGLLTDDALPAPVTSVSGLSWLDDAVNGSLVPHDLSAPRTLIADLRPYQQRGFEWLAYLAAHRIGGVLADDMGLGKTIQVIALTCHEILTADPASQAPRVSLVVCPMSLVGNWEREFARFAPSVRTVVHHGSARSSGDEFAASVADADVVITTFALAARDNALLTGFHWRRVIVDEAQHVKNVATRQAKALRLLRADHRVALTGTPVENRLEDLRAVVDFVNPGLLGTPSVFRARFADPIERERDSGALRRLNAITRPFILRREKTDPTIVADLPAKTELTIRTNLTVEQAALYRAIIDDLMEALRDAQQRALRRRTVLAALTRLKQVCNHPAHYLADGSTILRRNEHRSGKVELLTDILTTATAEGDHTLVFTQFAAFAELLAPWLSEQLGAEIPVLHGGLPRTARDELVADFQSGGGPPVLLATLKAGGTGLNLTAANQVVHVDRWWNPAVEEQATDRAYRIGQQRAVQVRKFVCIGTLEERIDEMIASKKELAGLTVSAGEHWLGDVGDDELFELFRLRDEAVSQ</sequence>
<dbReference type="Proteomes" id="UP000550729">
    <property type="component" value="Unassembled WGS sequence"/>
</dbReference>
<gene>
    <name evidence="4" type="ORF">HH308_12235</name>
</gene>
<name>A0A848KTZ9_9ACTN</name>
<dbReference type="InterPro" id="IPR014001">
    <property type="entry name" value="Helicase_ATP-bd"/>
</dbReference>
<keyword evidence="4" id="KW-0067">ATP-binding</keyword>
<proteinExistence type="predicted"/>
<evidence type="ECO:0000313" key="4">
    <source>
        <dbReference type="EMBL" id="NMO01980.1"/>
    </source>
</evidence>
<evidence type="ECO:0000259" key="2">
    <source>
        <dbReference type="PROSITE" id="PS51192"/>
    </source>
</evidence>
<dbReference type="GO" id="GO:0016787">
    <property type="term" value="F:hydrolase activity"/>
    <property type="evidence" value="ECO:0007669"/>
    <property type="project" value="UniProtKB-KW"/>
</dbReference>
<keyword evidence="4" id="KW-0547">Nucleotide-binding</keyword>
<comment type="caution">
    <text evidence="4">The sequence shown here is derived from an EMBL/GenBank/DDBJ whole genome shotgun (WGS) entry which is preliminary data.</text>
</comment>
<dbReference type="Pfam" id="PF12419">
    <property type="entry name" value="DUF3670"/>
    <property type="match status" value="1"/>
</dbReference>
<dbReference type="Pfam" id="PF00271">
    <property type="entry name" value="Helicase_C"/>
    <property type="match status" value="1"/>
</dbReference>
<keyword evidence="4" id="KW-0347">Helicase</keyword>
<evidence type="ECO:0000259" key="3">
    <source>
        <dbReference type="PROSITE" id="PS51194"/>
    </source>
</evidence>
<dbReference type="PROSITE" id="PS51194">
    <property type="entry name" value="HELICASE_CTER"/>
    <property type="match status" value="1"/>
</dbReference>
<evidence type="ECO:0000256" key="1">
    <source>
        <dbReference type="ARBA" id="ARBA00022801"/>
    </source>
</evidence>
<dbReference type="RefSeq" id="WP_170194490.1">
    <property type="nucleotide sequence ID" value="NZ_JABBNB010000011.1"/>
</dbReference>
<keyword evidence="1" id="KW-0378">Hydrolase</keyword>
<organism evidence="4 5">
    <name type="scientific">Gordonia asplenii</name>
    <dbReference type="NCBI Taxonomy" id="2725283"/>
    <lineage>
        <taxon>Bacteria</taxon>
        <taxon>Bacillati</taxon>
        <taxon>Actinomycetota</taxon>
        <taxon>Actinomycetes</taxon>
        <taxon>Mycobacteriales</taxon>
        <taxon>Gordoniaceae</taxon>
        <taxon>Gordonia</taxon>
    </lineage>
</organism>
<dbReference type="SUPFAM" id="SSF52540">
    <property type="entry name" value="P-loop containing nucleoside triphosphate hydrolases"/>
    <property type="match status" value="2"/>
</dbReference>
<dbReference type="InterPro" id="IPR038718">
    <property type="entry name" value="SNF2-like_sf"/>
</dbReference>
<dbReference type="GO" id="GO:0004386">
    <property type="term" value="F:helicase activity"/>
    <property type="evidence" value="ECO:0007669"/>
    <property type="project" value="UniProtKB-KW"/>
</dbReference>
<dbReference type="SMART" id="SM00487">
    <property type="entry name" value="DEXDc"/>
    <property type="match status" value="1"/>
</dbReference>
<dbReference type="GO" id="GO:0005524">
    <property type="term" value="F:ATP binding"/>
    <property type="evidence" value="ECO:0007669"/>
    <property type="project" value="InterPro"/>
</dbReference>
<dbReference type="Pfam" id="PF00176">
    <property type="entry name" value="SNF2-rel_dom"/>
    <property type="match status" value="1"/>
</dbReference>
<dbReference type="CDD" id="cd18012">
    <property type="entry name" value="DEXQc_arch_SWI2_SNF2"/>
    <property type="match status" value="1"/>
</dbReference>
<protein>
    <submittedName>
        <fullName evidence="4">DEAD/DEAH box helicase</fullName>
    </submittedName>
</protein>
<evidence type="ECO:0000313" key="5">
    <source>
        <dbReference type="Proteomes" id="UP000550729"/>
    </source>
</evidence>
<feature type="domain" description="Helicase C-terminal" evidence="3">
    <location>
        <begin position="769"/>
        <end position="925"/>
    </location>
</feature>
<dbReference type="Gene3D" id="3.40.50.300">
    <property type="entry name" value="P-loop containing nucleotide triphosphate hydrolases"/>
    <property type="match status" value="1"/>
</dbReference>
<dbReference type="PANTHER" id="PTHR10799">
    <property type="entry name" value="SNF2/RAD54 HELICASE FAMILY"/>
    <property type="match status" value="1"/>
</dbReference>
<dbReference type="AlphaFoldDB" id="A0A848KTZ9"/>
<accession>A0A848KTZ9</accession>
<dbReference type="InterPro" id="IPR001650">
    <property type="entry name" value="Helicase_C-like"/>
</dbReference>
<dbReference type="InterPro" id="IPR027417">
    <property type="entry name" value="P-loop_NTPase"/>
</dbReference>
<dbReference type="InterPro" id="IPR049730">
    <property type="entry name" value="SNF2/RAD54-like_C"/>
</dbReference>
<dbReference type="SMART" id="SM00490">
    <property type="entry name" value="HELICc"/>
    <property type="match status" value="1"/>
</dbReference>
<keyword evidence="5" id="KW-1185">Reference proteome</keyword>
<dbReference type="CDD" id="cd18793">
    <property type="entry name" value="SF2_C_SNF"/>
    <property type="match status" value="1"/>
</dbReference>
<reference evidence="4 5" key="1">
    <citation type="submission" date="2020-04" db="EMBL/GenBank/DDBJ databases">
        <title>Gordonia sp. nov. TBRC 11910.</title>
        <authorList>
            <person name="Suriyachadkun C."/>
        </authorList>
    </citation>
    <scope>NUCLEOTIDE SEQUENCE [LARGE SCALE GENOMIC DNA]</scope>
    <source>
        <strain evidence="4 5">TBRC 11910</strain>
    </source>
</reference>
<dbReference type="PROSITE" id="PS51192">
    <property type="entry name" value="HELICASE_ATP_BIND_1"/>
    <property type="match status" value="1"/>
</dbReference>
<dbReference type="InterPro" id="IPR000330">
    <property type="entry name" value="SNF2_N"/>
</dbReference>
<dbReference type="EMBL" id="JABBNB010000011">
    <property type="protein sequence ID" value="NMO01980.1"/>
    <property type="molecule type" value="Genomic_DNA"/>
</dbReference>